<dbReference type="EMBL" id="CAVMJV010000014">
    <property type="protein sequence ID" value="CAK5049966.1"/>
    <property type="molecule type" value="Genomic_DNA"/>
</dbReference>
<evidence type="ECO:0000313" key="2">
    <source>
        <dbReference type="Proteomes" id="UP001497535"/>
    </source>
</evidence>
<comment type="caution">
    <text evidence="1">The sequence shown here is derived from an EMBL/GenBank/DDBJ whole genome shotgun (WGS) entry which is preliminary data.</text>
</comment>
<proteinExistence type="predicted"/>
<accession>A0ACB0YJS6</accession>
<protein>
    <submittedName>
        <fullName evidence="1">Uncharacterized protein</fullName>
    </submittedName>
</protein>
<name>A0ACB0YJS6_MELEN</name>
<gene>
    <name evidence="1" type="ORF">MENTE1834_LOCUS13172</name>
</gene>
<sequence length="94" mass="10600">MPLAEIKCPKYRISACPTLHFSGFSFNPASFIVCKNACRSFKWLLSSSDPNIQSSKYTRKLREHACLTSSIAFWNVVGAPERPNGTRKYSNNPQ</sequence>
<reference evidence="1" key="1">
    <citation type="submission" date="2023-11" db="EMBL/GenBank/DDBJ databases">
        <authorList>
            <person name="Poullet M."/>
        </authorList>
    </citation>
    <scope>NUCLEOTIDE SEQUENCE</scope>
    <source>
        <strain evidence="1">E1834</strain>
    </source>
</reference>
<evidence type="ECO:0000313" key="1">
    <source>
        <dbReference type="EMBL" id="CAK5049966.1"/>
    </source>
</evidence>
<dbReference type="Proteomes" id="UP001497535">
    <property type="component" value="Unassembled WGS sequence"/>
</dbReference>
<keyword evidence="2" id="KW-1185">Reference proteome</keyword>
<organism evidence="1 2">
    <name type="scientific">Meloidogyne enterolobii</name>
    <name type="common">Root-knot nematode worm</name>
    <name type="synonym">Meloidogyne mayaguensis</name>
    <dbReference type="NCBI Taxonomy" id="390850"/>
    <lineage>
        <taxon>Eukaryota</taxon>
        <taxon>Metazoa</taxon>
        <taxon>Ecdysozoa</taxon>
        <taxon>Nematoda</taxon>
        <taxon>Chromadorea</taxon>
        <taxon>Rhabditida</taxon>
        <taxon>Tylenchina</taxon>
        <taxon>Tylenchomorpha</taxon>
        <taxon>Tylenchoidea</taxon>
        <taxon>Meloidogynidae</taxon>
        <taxon>Meloidogyninae</taxon>
        <taxon>Meloidogyne</taxon>
    </lineage>
</organism>